<proteinExistence type="predicted"/>
<feature type="compositionally biased region" description="Basic and acidic residues" evidence="1">
    <location>
        <begin position="178"/>
        <end position="188"/>
    </location>
</feature>
<feature type="signal peptide" evidence="2">
    <location>
        <begin position="1"/>
        <end position="24"/>
    </location>
</feature>
<accession>A0A7G8Q0N0</accession>
<feature type="compositionally biased region" description="Low complexity" evidence="1">
    <location>
        <begin position="57"/>
        <end position="66"/>
    </location>
</feature>
<name>A0A7G8Q0N0_9GAMM</name>
<feature type="region of interest" description="Disordered" evidence="1">
    <location>
        <begin position="26"/>
        <end position="100"/>
    </location>
</feature>
<dbReference type="RefSeq" id="WP_187055817.1">
    <property type="nucleotide sequence ID" value="NZ_CP060412.1"/>
</dbReference>
<organism evidence="3 4">
    <name type="scientific">Dyella telluris</name>
    <dbReference type="NCBI Taxonomy" id="2763498"/>
    <lineage>
        <taxon>Bacteria</taxon>
        <taxon>Pseudomonadati</taxon>
        <taxon>Pseudomonadota</taxon>
        <taxon>Gammaproteobacteria</taxon>
        <taxon>Lysobacterales</taxon>
        <taxon>Rhodanobacteraceae</taxon>
        <taxon>Dyella</taxon>
    </lineage>
</organism>
<feature type="region of interest" description="Disordered" evidence="1">
    <location>
        <begin position="178"/>
        <end position="197"/>
    </location>
</feature>
<keyword evidence="2" id="KW-0732">Signal</keyword>
<feature type="chain" id="PRO_5028834068" evidence="2">
    <location>
        <begin position="25"/>
        <end position="197"/>
    </location>
</feature>
<dbReference type="KEGG" id="dtl:H8F01_14605"/>
<keyword evidence="4" id="KW-1185">Reference proteome</keyword>
<dbReference type="Proteomes" id="UP000515873">
    <property type="component" value="Chromosome"/>
</dbReference>
<sequence>MQRKTLLASVFTLVIAGAASMVVAQNAAPPAPPAKAATAKPAPGKPGPMARDDMPDDMVGGPDFAGPGPGRGPGFGPGPGFGRPGFGRPGGDGPGSPVIGDLNALERLYRDSGRTKDLTALYNDVLSKSQDPRVRTYVYHQLARVQSAPANTDQAIATLRKSLDENLTNEAKKRAEFEKMRADWEQRRNQGKPSPQS</sequence>
<reference evidence="3 4" key="1">
    <citation type="submission" date="2020-08" db="EMBL/GenBank/DDBJ databases">
        <title>Dyella sp. G9 isolated from forest soil.</title>
        <authorList>
            <person name="Fu J."/>
            <person name="Qiu L."/>
        </authorList>
    </citation>
    <scope>NUCLEOTIDE SEQUENCE [LARGE SCALE GENOMIC DNA]</scope>
    <source>
        <strain evidence="3 4">G9</strain>
    </source>
</reference>
<evidence type="ECO:0000313" key="3">
    <source>
        <dbReference type="EMBL" id="QNK00338.1"/>
    </source>
</evidence>
<evidence type="ECO:0000313" key="4">
    <source>
        <dbReference type="Proteomes" id="UP000515873"/>
    </source>
</evidence>
<dbReference type="EMBL" id="CP060412">
    <property type="protein sequence ID" value="QNK00338.1"/>
    <property type="molecule type" value="Genomic_DNA"/>
</dbReference>
<gene>
    <name evidence="3" type="ORF">H8F01_14605</name>
</gene>
<dbReference type="AlphaFoldDB" id="A0A7G8Q0N0"/>
<evidence type="ECO:0000256" key="1">
    <source>
        <dbReference type="SAM" id="MobiDB-lite"/>
    </source>
</evidence>
<protein>
    <submittedName>
        <fullName evidence="3">Uncharacterized protein</fullName>
    </submittedName>
</protein>
<evidence type="ECO:0000256" key="2">
    <source>
        <dbReference type="SAM" id="SignalP"/>
    </source>
</evidence>
<feature type="compositionally biased region" description="Gly residues" evidence="1">
    <location>
        <begin position="67"/>
        <end position="94"/>
    </location>
</feature>